<dbReference type="InterPro" id="IPR050879">
    <property type="entry name" value="Acyltransferase_3"/>
</dbReference>
<proteinExistence type="predicted"/>
<dbReference type="GO" id="GO:0016747">
    <property type="term" value="F:acyltransferase activity, transferring groups other than amino-acyl groups"/>
    <property type="evidence" value="ECO:0007669"/>
    <property type="project" value="InterPro"/>
</dbReference>
<dbReference type="AlphaFoldDB" id="A0A1A8XYX7"/>
<evidence type="ECO:0000256" key="1">
    <source>
        <dbReference type="SAM" id="Phobius"/>
    </source>
</evidence>
<evidence type="ECO:0000259" key="2">
    <source>
        <dbReference type="Pfam" id="PF01757"/>
    </source>
</evidence>
<dbReference type="InterPro" id="IPR002656">
    <property type="entry name" value="Acyl_transf_3_dom"/>
</dbReference>
<dbReference type="GO" id="GO:0000271">
    <property type="term" value="P:polysaccharide biosynthetic process"/>
    <property type="evidence" value="ECO:0007669"/>
    <property type="project" value="TreeGrafter"/>
</dbReference>
<name>A0A1A8XYX7_9PROT</name>
<dbReference type="GO" id="GO:0016020">
    <property type="term" value="C:membrane"/>
    <property type="evidence" value="ECO:0007669"/>
    <property type="project" value="TreeGrafter"/>
</dbReference>
<organism evidence="3 4">
    <name type="scientific">Candidatus Accumulibacter aalborgensis</name>
    <dbReference type="NCBI Taxonomy" id="1860102"/>
    <lineage>
        <taxon>Bacteria</taxon>
        <taxon>Pseudomonadati</taxon>
        <taxon>Pseudomonadota</taxon>
        <taxon>Betaproteobacteria</taxon>
        <taxon>Candidatus Accumulibacter</taxon>
    </lineage>
</organism>
<feature type="transmembrane region" description="Helical" evidence="1">
    <location>
        <begin position="311"/>
        <end position="331"/>
    </location>
</feature>
<keyword evidence="1" id="KW-0472">Membrane</keyword>
<keyword evidence="3" id="KW-0012">Acyltransferase</keyword>
<dbReference type="PANTHER" id="PTHR23028:SF131">
    <property type="entry name" value="BLR2367 PROTEIN"/>
    <property type="match status" value="1"/>
</dbReference>
<feature type="transmembrane region" description="Helical" evidence="1">
    <location>
        <begin position="144"/>
        <end position="163"/>
    </location>
</feature>
<keyword evidence="1" id="KW-0812">Transmembrane</keyword>
<reference evidence="3 4" key="1">
    <citation type="submission" date="2016-06" db="EMBL/GenBank/DDBJ databases">
        <authorList>
            <person name="Kjaerup R.B."/>
            <person name="Dalgaard T.S."/>
            <person name="Juul-Madsen H.R."/>
        </authorList>
    </citation>
    <scope>NUCLEOTIDE SEQUENCE [LARGE SCALE GENOMIC DNA]</scope>
    <source>
        <strain evidence="3">3</strain>
    </source>
</reference>
<dbReference type="EMBL" id="FLQX01000160">
    <property type="protein sequence ID" value="SBT09906.1"/>
    <property type="molecule type" value="Genomic_DNA"/>
</dbReference>
<feature type="transmembrane region" description="Helical" evidence="1">
    <location>
        <begin position="96"/>
        <end position="114"/>
    </location>
</feature>
<feature type="transmembrane region" description="Helical" evidence="1">
    <location>
        <begin position="276"/>
        <end position="291"/>
    </location>
</feature>
<feature type="transmembrane region" description="Helical" evidence="1">
    <location>
        <begin position="198"/>
        <end position="219"/>
    </location>
</feature>
<feature type="transmembrane region" description="Helical" evidence="1">
    <location>
        <begin position="239"/>
        <end position="264"/>
    </location>
</feature>
<gene>
    <name evidence="3" type="ORF">ACCAA_80010</name>
</gene>
<dbReference type="RefSeq" id="WP_186409092.1">
    <property type="nucleotide sequence ID" value="NZ_FLQX01000160.1"/>
</dbReference>
<accession>A0A1A8XYX7</accession>
<evidence type="ECO:0000313" key="3">
    <source>
        <dbReference type="EMBL" id="SBT09906.1"/>
    </source>
</evidence>
<protein>
    <submittedName>
        <fullName evidence="3">Putative acyltransferase</fullName>
    </submittedName>
</protein>
<keyword evidence="3" id="KW-0808">Transferase</keyword>
<keyword evidence="4" id="KW-1185">Reference proteome</keyword>
<dbReference type="Proteomes" id="UP000199169">
    <property type="component" value="Unassembled WGS sequence"/>
</dbReference>
<sequence>MQRTAQELAQKPRISRLVEIDALRGVAALAVVLFHYTARFDELFGHRPPPAISFSGGHYGVNLFFIISGFVIFMTLEKTSKPMDFVVSRFSRLFPAYWTAIVLTFLLTHLLGLPGKLVDLATAFGNLVMIHGLLFRIPHVDGVYWTLEVELLFYCGMLGLFCLRRLGKVHHVLLGLLALRLANFFGQRNFGIELPWTVYRILILTFIPWFALGISIYLATSRHGGASWRPPALTASCAILTLLLTESLFIATLAIALASLVFLAANGRLALLRHRLFVWLGAISYPLYLLHENIGWSLQLQLQALGVPTDATILLVLATSLALATAITRWVEQPALLWIRTRYRNRLAFAK</sequence>
<feature type="domain" description="Acyltransferase 3" evidence="2">
    <location>
        <begin position="18"/>
        <end position="326"/>
    </location>
</feature>
<feature type="transmembrane region" description="Helical" evidence="1">
    <location>
        <begin position="21"/>
        <end position="38"/>
    </location>
</feature>
<feature type="transmembrane region" description="Helical" evidence="1">
    <location>
        <begin position="58"/>
        <end position="76"/>
    </location>
</feature>
<dbReference type="PANTHER" id="PTHR23028">
    <property type="entry name" value="ACETYLTRANSFERASE"/>
    <property type="match status" value="1"/>
</dbReference>
<keyword evidence="1" id="KW-1133">Transmembrane helix</keyword>
<dbReference type="Pfam" id="PF01757">
    <property type="entry name" value="Acyl_transf_3"/>
    <property type="match status" value="1"/>
</dbReference>
<dbReference type="STRING" id="1860102.ACCAA_80010"/>
<evidence type="ECO:0000313" key="4">
    <source>
        <dbReference type="Proteomes" id="UP000199169"/>
    </source>
</evidence>